<dbReference type="Proteomes" id="UP001189429">
    <property type="component" value="Unassembled WGS sequence"/>
</dbReference>
<feature type="transmembrane region" description="Helical" evidence="7">
    <location>
        <begin position="404"/>
        <end position="424"/>
    </location>
</feature>
<evidence type="ECO:0000313" key="9">
    <source>
        <dbReference type="Proteomes" id="UP001189429"/>
    </source>
</evidence>
<keyword evidence="2" id="KW-0813">Transport</keyword>
<reference evidence="8" key="1">
    <citation type="submission" date="2023-10" db="EMBL/GenBank/DDBJ databases">
        <authorList>
            <person name="Chen Y."/>
            <person name="Shah S."/>
            <person name="Dougan E. K."/>
            <person name="Thang M."/>
            <person name="Chan C."/>
        </authorList>
    </citation>
    <scope>NUCLEOTIDE SEQUENCE [LARGE SCALE GENOMIC DNA]</scope>
</reference>
<gene>
    <name evidence="8" type="ORF">PCOR1329_LOCUS56817</name>
</gene>
<protein>
    <recommendedName>
        <fullName evidence="10">Major facilitator superfamily (MFS) profile domain-containing protein</fullName>
    </recommendedName>
</protein>
<feature type="transmembrane region" description="Helical" evidence="7">
    <location>
        <begin position="229"/>
        <end position="248"/>
    </location>
</feature>
<evidence type="ECO:0000256" key="5">
    <source>
        <dbReference type="ARBA" id="ARBA00023136"/>
    </source>
</evidence>
<feature type="transmembrane region" description="Helical" evidence="7">
    <location>
        <begin position="81"/>
        <end position="101"/>
    </location>
</feature>
<feature type="transmembrane region" description="Helical" evidence="7">
    <location>
        <begin position="51"/>
        <end position="69"/>
    </location>
</feature>
<feature type="transmembrane region" description="Helical" evidence="7">
    <location>
        <begin position="279"/>
        <end position="298"/>
    </location>
</feature>
<evidence type="ECO:0000256" key="4">
    <source>
        <dbReference type="ARBA" id="ARBA00022989"/>
    </source>
</evidence>
<dbReference type="InterPro" id="IPR036259">
    <property type="entry name" value="MFS_trans_sf"/>
</dbReference>
<feature type="region of interest" description="Disordered" evidence="6">
    <location>
        <begin position="457"/>
        <end position="483"/>
    </location>
</feature>
<dbReference type="Pfam" id="PF07690">
    <property type="entry name" value="MFS_1"/>
    <property type="match status" value="1"/>
</dbReference>
<feature type="transmembrane region" description="Helical" evidence="7">
    <location>
        <begin position="12"/>
        <end position="39"/>
    </location>
</feature>
<keyword evidence="3 7" id="KW-0812">Transmembrane</keyword>
<dbReference type="SUPFAM" id="SSF103473">
    <property type="entry name" value="MFS general substrate transporter"/>
    <property type="match status" value="1"/>
</dbReference>
<evidence type="ECO:0000256" key="6">
    <source>
        <dbReference type="SAM" id="MobiDB-lite"/>
    </source>
</evidence>
<keyword evidence="5 7" id="KW-0472">Membrane</keyword>
<feature type="transmembrane region" description="Helical" evidence="7">
    <location>
        <begin position="107"/>
        <end position="132"/>
    </location>
</feature>
<dbReference type="EMBL" id="CAUYUJ010017001">
    <property type="protein sequence ID" value="CAK0870824.1"/>
    <property type="molecule type" value="Genomic_DNA"/>
</dbReference>
<name>A0ABN9VDL1_9DINO</name>
<proteinExistence type="predicted"/>
<feature type="transmembrane region" description="Helical" evidence="7">
    <location>
        <begin position="144"/>
        <end position="167"/>
    </location>
</feature>
<evidence type="ECO:0008006" key="10">
    <source>
        <dbReference type="Google" id="ProtNLM"/>
    </source>
</evidence>
<keyword evidence="9" id="KW-1185">Reference proteome</keyword>
<feature type="transmembrane region" description="Helical" evidence="7">
    <location>
        <begin position="340"/>
        <end position="360"/>
    </location>
</feature>
<dbReference type="InterPro" id="IPR011701">
    <property type="entry name" value="MFS"/>
</dbReference>
<comment type="subcellular location">
    <subcellularLocation>
        <location evidence="1">Membrane</location>
        <topology evidence="1">Multi-pass membrane protein</topology>
    </subcellularLocation>
</comment>
<keyword evidence="4 7" id="KW-1133">Transmembrane helix</keyword>
<dbReference type="Gene3D" id="1.20.1250.20">
    <property type="entry name" value="MFS general substrate transporter like domains"/>
    <property type="match status" value="1"/>
</dbReference>
<comment type="caution">
    <text evidence="8">The sequence shown here is derived from an EMBL/GenBank/DDBJ whole genome shotgun (WGS) entry which is preliminary data.</text>
</comment>
<accession>A0ABN9VDL1</accession>
<sequence length="510" mass="53606">MSTTKADRPLPWRLVAVMCLCDGAHYYAMCSLFSYGGIMSADLGWVEDRDAAGFVAGLLGSAGMLGRTLTSPVWGLVPARCGYRMAVLPTLGSIAIGGLLFGLSTDFWAAMAVRTLLFGAGNGWVTMMAPLAAEVAGAERQTEVMGIVMGAGSFTQLFGPAVGGWTYRLWSAFPAAVPSFIGMAYALIAFCLCCFWVPSRLGICSTQYSAPEGEADGSPSKTGPDKRRAYKLLFVWPMPLIVFMRFLHGVQTMGLMDLVPLWAISSRPMGGLAISEREVGSFLARSAVWNILFFMVIMPRGSKQLGTRRFAMLASATAAACCAALPAMQHVAAANAVQMIGMAASISTGAMGAVCTNNAVPVARRSEVNGLVVIFETSGKVLGPACAAAIFARTLREWGRSGHSVVFFGLAGLHTLYFVAAACLPASVECALVRQGAVPEELPTPEVVGSAAGADTLDHDAEGRNVSKLPKQGTSATSRGNSIEDFGTVGQPLEVVEADRPVALDAYYGS</sequence>
<feature type="compositionally biased region" description="Polar residues" evidence="6">
    <location>
        <begin position="472"/>
        <end position="481"/>
    </location>
</feature>
<feature type="transmembrane region" description="Helical" evidence="7">
    <location>
        <begin position="173"/>
        <end position="197"/>
    </location>
</feature>
<evidence type="ECO:0000256" key="2">
    <source>
        <dbReference type="ARBA" id="ARBA00022448"/>
    </source>
</evidence>
<evidence type="ECO:0000256" key="1">
    <source>
        <dbReference type="ARBA" id="ARBA00004141"/>
    </source>
</evidence>
<evidence type="ECO:0000313" key="8">
    <source>
        <dbReference type="EMBL" id="CAK0870824.1"/>
    </source>
</evidence>
<dbReference type="PANTHER" id="PTHR23504">
    <property type="entry name" value="MAJOR FACILITATOR SUPERFAMILY DOMAIN-CONTAINING PROTEIN 10"/>
    <property type="match status" value="1"/>
</dbReference>
<evidence type="ECO:0000256" key="7">
    <source>
        <dbReference type="SAM" id="Phobius"/>
    </source>
</evidence>
<feature type="transmembrane region" description="Helical" evidence="7">
    <location>
        <begin position="310"/>
        <end position="328"/>
    </location>
</feature>
<evidence type="ECO:0000256" key="3">
    <source>
        <dbReference type="ARBA" id="ARBA00022692"/>
    </source>
</evidence>
<organism evidence="8 9">
    <name type="scientific">Prorocentrum cordatum</name>
    <dbReference type="NCBI Taxonomy" id="2364126"/>
    <lineage>
        <taxon>Eukaryota</taxon>
        <taxon>Sar</taxon>
        <taxon>Alveolata</taxon>
        <taxon>Dinophyceae</taxon>
        <taxon>Prorocentrales</taxon>
        <taxon>Prorocentraceae</taxon>
        <taxon>Prorocentrum</taxon>
    </lineage>
</organism>
<dbReference type="PANTHER" id="PTHR23504:SF15">
    <property type="entry name" value="MAJOR FACILITATOR SUPERFAMILY (MFS) PROFILE DOMAIN-CONTAINING PROTEIN"/>
    <property type="match status" value="1"/>
</dbReference>
<feature type="transmembrane region" description="Helical" evidence="7">
    <location>
        <begin position="372"/>
        <end position="392"/>
    </location>
</feature>